<name>A0A7C8I7R6_9PLEO</name>
<keyword evidence="7" id="KW-1185">Reference proteome</keyword>
<dbReference type="OrthoDB" id="415706at2759"/>
<feature type="compositionally biased region" description="Acidic residues" evidence="3">
    <location>
        <begin position="425"/>
        <end position="436"/>
    </location>
</feature>
<dbReference type="SUPFAM" id="SSF52540">
    <property type="entry name" value="P-loop containing nucleoside triphosphate hydrolases"/>
    <property type="match status" value="1"/>
</dbReference>
<evidence type="ECO:0000313" key="6">
    <source>
        <dbReference type="EMBL" id="KAF2872794.1"/>
    </source>
</evidence>
<dbReference type="InterPro" id="IPR001401">
    <property type="entry name" value="Dynamin_GTPase"/>
</dbReference>
<dbReference type="GO" id="GO:0000266">
    <property type="term" value="P:mitochondrial fission"/>
    <property type="evidence" value="ECO:0007669"/>
    <property type="project" value="TreeGrafter"/>
</dbReference>
<dbReference type="GO" id="GO:0008017">
    <property type="term" value="F:microtubule binding"/>
    <property type="evidence" value="ECO:0007669"/>
    <property type="project" value="TreeGrafter"/>
</dbReference>
<dbReference type="Pfam" id="PF00350">
    <property type="entry name" value="Dynamin_N"/>
    <property type="match status" value="1"/>
</dbReference>
<dbReference type="GO" id="GO:0005739">
    <property type="term" value="C:mitochondrion"/>
    <property type="evidence" value="ECO:0007669"/>
    <property type="project" value="TreeGrafter"/>
</dbReference>
<dbReference type="InterPro" id="IPR000375">
    <property type="entry name" value="Dynamin_stalk"/>
</dbReference>
<dbReference type="EMBL" id="JAADJZ010000009">
    <property type="protein sequence ID" value="KAF2872794.1"/>
    <property type="molecule type" value="Genomic_DNA"/>
</dbReference>
<dbReference type="GO" id="GO:0006897">
    <property type="term" value="P:endocytosis"/>
    <property type="evidence" value="ECO:0007669"/>
    <property type="project" value="TreeGrafter"/>
</dbReference>
<sequence length="733" mass="82624">MSENNQPRLVNQAILTKIDKLRELNVRNVNLPQIISVGDQSSGKSSVLESLTGFSFPQGTGLCTRYATQISCRREPAKKVTVSIAPGKHRASIVAERLRAFSASPPEVTPKALLEIISKANTAMGIKNTPEDSGSAFSDDMLVIEICGPDQEHFTVIDVPGIFRVPQRGFTEDSDVVLVKNMVKRYMANPRTIILAVLPSNVDISTQEILKMAESVDPKGERTMGVLTKPDLVYETATLDAVKELVMGQRNKLLLGYCVVKNRGADDHGSTLSHRLVKEREFFENPDWVSLAFTNRCGIGSLKSRLSGLLMKITTKEFPNVKTEVARCLDESRRQLESMGPSRKEESAQRIYLGRLAARFQTLTTCALNGSYDIDAVLEDNPALKLATTVTKMNERFADDFWKHGHKRQFLSDSKDTDEQGYNVADDEVDDSDSDSDAITVYPELRDIIEMARYECPEPIASDQDSIEDHIWNVYEMNRGPELGTVKLTHLPKPDNQFSGTILAIAFKEQSEKWDALVLEHVRKSIILVHGYALNILAHICPDKQVRDQLWETLVIEELRKTYARAMDQARFLLRIERYERPSSYNHYFNSEIQKKRQDRFIAACTAKKTNYYTGTIGSLKVIEGISTANLENLAVNQDNTEQVRDDILDVLTSYYKVSRKRFVDTVCRQVIGHFLLEGEESPLRIFTPELIMGLDSDQLEKIAGEDTQSKDRRAMLEAEIKNLEAAMKVLRS</sequence>
<dbReference type="Pfam" id="PF01031">
    <property type="entry name" value="Dynamin_M"/>
    <property type="match status" value="1"/>
</dbReference>
<protein>
    <submittedName>
        <fullName evidence="6">Interferon-induced GTP-binding protein Mx2</fullName>
    </submittedName>
</protein>
<comment type="caution">
    <text evidence="6">The sequence shown here is derived from an EMBL/GenBank/DDBJ whole genome shotgun (WGS) entry which is preliminary data.</text>
</comment>
<keyword evidence="2" id="KW-0342">GTP-binding</keyword>
<dbReference type="InterPro" id="IPR030381">
    <property type="entry name" value="G_DYNAMIN_dom"/>
</dbReference>
<evidence type="ECO:0000256" key="2">
    <source>
        <dbReference type="ARBA" id="ARBA00023134"/>
    </source>
</evidence>
<dbReference type="SMART" id="SM00053">
    <property type="entry name" value="DYNc"/>
    <property type="match status" value="1"/>
</dbReference>
<dbReference type="GO" id="GO:0016020">
    <property type="term" value="C:membrane"/>
    <property type="evidence" value="ECO:0007669"/>
    <property type="project" value="TreeGrafter"/>
</dbReference>
<dbReference type="GO" id="GO:0016559">
    <property type="term" value="P:peroxisome fission"/>
    <property type="evidence" value="ECO:0007669"/>
    <property type="project" value="TreeGrafter"/>
</dbReference>
<dbReference type="Gene3D" id="3.40.50.300">
    <property type="entry name" value="P-loop containing nucleotide triphosphate hydrolases"/>
    <property type="match status" value="1"/>
</dbReference>
<evidence type="ECO:0000259" key="4">
    <source>
        <dbReference type="PROSITE" id="PS51388"/>
    </source>
</evidence>
<dbReference type="InterPro" id="IPR020850">
    <property type="entry name" value="GED_dom"/>
</dbReference>
<evidence type="ECO:0000259" key="5">
    <source>
        <dbReference type="PROSITE" id="PS51718"/>
    </source>
</evidence>
<dbReference type="PANTHER" id="PTHR11566">
    <property type="entry name" value="DYNAMIN"/>
    <property type="match status" value="1"/>
</dbReference>
<dbReference type="GO" id="GO:0005525">
    <property type="term" value="F:GTP binding"/>
    <property type="evidence" value="ECO:0007669"/>
    <property type="project" value="InterPro"/>
</dbReference>
<proteinExistence type="predicted"/>
<dbReference type="InterPro" id="IPR045063">
    <property type="entry name" value="Dynamin_N"/>
</dbReference>
<evidence type="ECO:0000256" key="3">
    <source>
        <dbReference type="SAM" id="MobiDB-lite"/>
    </source>
</evidence>
<dbReference type="PROSITE" id="PS51718">
    <property type="entry name" value="G_DYNAMIN_2"/>
    <property type="match status" value="1"/>
</dbReference>
<dbReference type="InterPro" id="IPR027417">
    <property type="entry name" value="P-loop_NTPase"/>
</dbReference>
<dbReference type="GO" id="GO:0048312">
    <property type="term" value="P:intracellular distribution of mitochondria"/>
    <property type="evidence" value="ECO:0007669"/>
    <property type="project" value="TreeGrafter"/>
</dbReference>
<dbReference type="InterPro" id="IPR022812">
    <property type="entry name" value="Dynamin"/>
</dbReference>
<gene>
    <name evidence="6" type="ORF">BDV95DRAFT_491731</name>
</gene>
<dbReference type="GO" id="GO:0005874">
    <property type="term" value="C:microtubule"/>
    <property type="evidence" value="ECO:0007669"/>
    <property type="project" value="TreeGrafter"/>
</dbReference>
<reference evidence="6 7" key="1">
    <citation type="submission" date="2020-01" db="EMBL/GenBank/DDBJ databases">
        <authorList>
            <consortium name="DOE Joint Genome Institute"/>
            <person name="Haridas S."/>
            <person name="Albert R."/>
            <person name="Binder M."/>
            <person name="Bloem J."/>
            <person name="Labutti K."/>
            <person name="Salamov A."/>
            <person name="Andreopoulos B."/>
            <person name="Baker S.E."/>
            <person name="Barry K."/>
            <person name="Bills G."/>
            <person name="Bluhm B.H."/>
            <person name="Cannon C."/>
            <person name="Castanera R."/>
            <person name="Culley D.E."/>
            <person name="Daum C."/>
            <person name="Ezra D."/>
            <person name="Gonzalez J.B."/>
            <person name="Henrissat B."/>
            <person name="Kuo A."/>
            <person name="Liang C."/>
            <person name="Lipzen A."/>
            <person name="Lutzoni F."/>
            <person name="Magnuson J."/>
            <person name="Mondo S."/>
            <person name="Nolan M."/>
            <person name="Ohm R."/>
            <person name="Pangilinan J."/>
            <person name="Park H.-J.H."/>
            <person name="Ramirez L."/>
            <person name="Alfaro M."/>
            <person name="Sun H."/>
            <person name="Tritt A."/>
            <person name="Yoshinaga Y."/>
            <person name="Zwiers L.-H.L."/>
            <person name="Turgeon B.G."/>
            <person name="Goodwin S.B."/>
            <person name="Spatafora J.W."/>
            <person name="Crous P.W."/>
            <person name="Grigoriev I.V."/>
        </authorList>
    </citation>
    <scope>NUCLEOTIDE SEQUENCE [LARGE SCALE GENOMIC DNA]</scope>
    <source>
        <strain evidence="6 7">CBS 611.86</strain>
    </source>
</reference>
<dbReference type="GO" id="GO:0003924">
    <property type="term" value="F:GTPase activity"/>
    <property type="evidence" value="ECO:0007669"/>
    <property type="project" value="InterPro"/>
</dbReference>
<evidence type="ECO:0000313" key="7">
    <source>
        <dbReference type="Proteomes" id="UP000481861"/>
    </source>
</evidence>
<feature type="domain" description="GED" evidence="4">
    <location>
        <begin position="645"/>
        <end position="733"/>
    </location>
</feature>
<dbReference type="AlphaFoldDB" id="A0A7C8I7R6"/>
<feature type="domain" description="Dynamin-type G" evidence="5">
    <location>
        <begin position="28"/>
        <end position="319"/>
    </location>
</feature>
<feature type="region of interest" description="Disordered" evidence="3">
    <location>
        <begin position="412"/>
        <end position="436"/>
    </location>
</feature>
<keyword evidence="1" id="KW-0547">Nucleotide-binding</keyword>
<organism evidence="6 7">
    <name type="scientific">Massariosphaeria phaeospora</name>
    <dbReference type="NCBI Taxonomy" id="100035"/>
    <lineage>
        <taxon>Eukaryota</taxon>
        <taxon>Fungi</taxon>
        <taxon>Dikarya</taxon>
        <taxon>Ascomycota</taxon>
        <taxon>Pezizomycotina</taxon>
        <taxon>Dothideomycetes</taxon>
        <taxon>Pleosporomycetidae</taxon>
        <taxon>Pleosporales</taxon>
        <taxon>Pleosporales incertae sedis</taxon>
        <taxon>Massariosphaeria</taxon>
    </lineage>
</organism>
<dbReference type="FunFam" id="3.40.50.300:FF:001425">
    <property type="entry name" value="Dynamin GTPase, putative"/>
    <property type="match status" value="1"/>
</dbReference>
<dbReference type="CDD" id="cd08771">
    <property type="entry name" value="DLP_1"/>
    <property type="match status" value="1"/>
</dbReference>
<accession>A0A7C8I7R6</accession>
<evidence type="ECO:0000256" key="1">
    <source>
        <dbReference type="ARBA" id="ARBA00022741"/>
    </source>
</evidence>
<dbReference type="Proteomes" id="UP000481861">
    <property type="component" value="Unassembled WGS sequence"/>
</dbReference>
<dbReference type="PROSITE" id="PS51388">
    <property type="entry name" value="GED"/>
    <property type="match status" value="1"/>
</dbReference>
<dbReference type="PRINTS" id="PR00195">
    <property type="entry name" value="DYNAMIN"/>
</dbReference>
<dbReference type="PANTHER" id="PTHR11566:SF215">
    <property type="entry name" value="DYNAMIN GTPASE"/>
    <property type="match status" value="1"/>
</dbReference>